<evidence type="ECO:0000259" key="2">
    <source>
        <dbReference type="Pfam" id="PF20434"/>
    </source>
</evidence>
<comment type="caution">
    <text evidence="3">The sequence shown here is derived from an EMBL/GenBank/DDBJ whole genome shotgun (WGS) entry which is preliminary data.</text>
</comment>
<dbReference type="Gene3D" id="3.40.50.1820">
    <property type="entry name" value="alpha/beta hydrolase"/>
    <property type="match status" value="1"/>
</dbReference>
<dbReference type="InterPro" id="IPR050300">
    <property type="entry name" value="GDXG_lipolytic_enzyme"/>
</dbReference>
<dbReference type="Proteomes" id="UP000282957">
    <property type="component" value="Unassembled WGS sequence"/>
</dbReference>
<evidence type="ECO:0000313" key="3">
    <source>
        <dbReference type="EMBL" id="RVT97086.1"/>
    </source>
</evidence>
<dbReference type="Pfam" id="PF20434">
    <property type="entry name" value="BD-FAE"/>
    <property type="match status" value="1"/>
</dbReference>
<evidence type="ECO:0000313" key="4">
    <source>
        <dbReference type="Proteomes" id="UP000282957"/>
    </source>
</evidence>
<keyword evidence="4" id="KW-1185">Reference proteome</keyword>
<keyword evidence="1 3" id="KW-0378">Hydrolase</keyword>
<dbReference type="RefSeq" id="WP_127787733.1">
    <property type="nucleotide sequence ID" value="NZ_SACL01000003.1"/>
</dbReference>
<dbReference type="EMBL" id="SACL01000003">
    <property type="protein sequence ID" value="RVT97086.1"/>
    <property type="molecule type" value="Genomic_DNA"/>
</dbReference>
<dbReference type="InterPro" id="IPR049492">
    <property type="entry name" value="BD-FAE-like_dom"/>
</dbReference>
<reference evidence="3 4" key="1">
    <citation type="submission" date="2019-01" db="EMBL/GenBank/DDBJ databases">
        <authorList>
            <person name="Chen W.-M."/>
        </authorList>
    </citation>
    <scope>NUCLEOTIDE SEQUENCE [LARGE SCALE GENOMIC DNA]</scope>
    <source>
        <strain evidence="3 4">CCP-6</strain>
    </source>
</reference>
<proteinExistence type="predicted"/>
<dbReference type="InterPro" id="IPR029058">
    <property type="entry name" value="AB_hydrolase_fold"/>
</dbReference>
<name>A0A437MHH3_9PROT</name>
<dbReference type="GO" id="GO:0016787">
    <property type="term" value="F:hydrolase activity"/>
    <property type="evidence" value="ECO:0007669"/>
    <property type="project" value="UniProtKB-KW"/>
</dbReference>
<dbReference type="SUPFAM" id="SSF53474">
    <property type="entry name" value="alpha/beta-Hydrolases"/>
    <property type="match status" value="1"/>
</dbReference>
<gene>
    <name evidence="3" type="ORF">EOD42_11900</name>
</gene>
<dbReference type="PANTHER" id="PTHR48081:SF33">
    <property type="entry name" value="KYNURENINE FORMAMIDASE"/>
    <property type="match status" value="1"/>
</dbReference>
<dbReference type="PANTHER" id="PTHR48081">
    <property type="entry name" value="AB HYDROLASE SUPERFAMILY PROTEIN C4A8.06C"/>
    <property type="match status" value="1"/>
</dbReference>
<sequence length="268" mass="28900">MDWSSLSQAARDASFNNNLAVADSAEQIAERNAASAAVAPPLAALPYGETERQQWDLWPAENPEAPILVFIHGGYWQRNRRQDFFCMAEGARAMGWGFALCGYDLCPDVTLTGLTWQIHKALDWLSAHGGEHGMSGPVVLSGWSAGGHLAAMGAEHPAVSAAIAISGIFELGPLRDTYLNTALKLTDEEIAELSPIRRPVVQKPILVTYGSAELPALVQQSRDFHAYRSAHHAPGPLLPIPGAEHFSVLRALRQPDGALLRAAAELLK</sequence>
<dbReference type="OrthoDB" id="9771666at2"/>
<organism evidence="3 4">
    <name type="scientific">Rhodovarius crocodyli</name>
    <dbReference type="NCBI Taxonomy" id="1979269"/>
    <lineage>
        <taxon>Bacteria</taxon>
        <taxon>Pseudomonadati</taxon>
        <taxon>Pseudomonadota</taxon>
        <taxon>Alphaproteobacteria</taxon>
        <taxon>Acetobacterales</taxon>
        <taxon>Roseomonadaceae</taxon>
        <taxon>Rhodovarius</taxon>
    </lineage>
</organism>
<accession>A0A437MHH3</accession>
<feature type="domain" description="BD-FAE-like" evidence="2">
    <location>
        <begin position="61"/>
        <end position="154"/>
    </location>
</feature>
<protein>
    <submittedName>
        <fullName evidence="3">Alpha/beta hydrolase</fullName>
    </submittedName>
</protein>
<evidence type="ECO:0000256" key="1">
    <source>
        <dbReference type="ARBA" id="ARBA00022801"/>
    </source>
</evidence>
<dbReference type="AlphaFoldDB" id="A0A437MHH3"/>